<evidence type="ECO:0000313" key="2">
    <source>
        <dbReference type="Proteomes" id="UP000002772"/>
    </source>
</evidence>
<accession>F8N7F4</accession>
<keyword evidence="2" id="KW-1185">Reference proteome</keyword>
<gene>
    <name evidence="1" type="ORF">Premu_0928</name>
</gene>
<dbReference type="EMBL" id="GL945017">
    <property type="protein sequence ID" value="EGN56381.1"/>
    <property type="molecule type" value="Genomic_DNA"/>
</dbReference>
<proteinExistence type="predicted"/>
<reference evidence="2" key="1">
    <citation type="journal article" date="2011" name="Stand. Genomic Sci.">
        <title>Non-contiguous finished genome sequence of the opportunistic oral pathogen Prevotella multisaccharivorax type strain (PPPA20).</title>
        <authorList>
            <person name="Pati A."/>
            <person name="Gronow S."/>
            <person name="Lu M."/>
            <person name="Lapidus A."/>
            <person name="Nolan M."/>
            <person name="Lucas S."/>
            <person name="Hammon N."/>
            <person name="Deshpande S."/>
            <person name="Cheng J.F."/>
            <person name="Tapia R."/>
            <person name="Han C."/>
            <person name="Goodwin L."/>
            <person name="Pitluck S."/>
            <person name="Liolios K."/>
            <person name="Pagani I."/>
            <person name="Mavromatis K."/>
            <person name="Mikhailova N."/>
            <person name="Huntemann M."/>
            <person name="Chen A."/>
            <person name="Palaniappan K."/>
            <person name="Land M."/>
            <person name="Hauser L."/>
            <person name="Detter J.C."/>
            <person name="Brambilla E.M."/>
            <person name="Rohde M."/>
            <person name="Goker M."/>
            <person name="Woyke T."/>
            <person name="Bristow J."/>
            <person name="Eisen J.A."/>
            <person name="Markowitz V."/>
            <person name="Hugenholtz P."/>
            <person name="Kyrpides N.C."/>
            <person name="Klenk H.P."/>
            <person name="Ivanova N."/>
        </authorList>
    </citation>
    <scope>NUCLEOTIDE SEQUENCE [LARGE SCALE GENOMIC DNA]</scope>
    <source>
        <strain evidence="2">DSM 17128</strain>
    </source>
</reference>
<sequence>MSLFRQLTKDKLLYHSLFRGVLEADMLSVRGGHGRWNGPETGNFKHGSHIFEGWNQKEDARLTMGVGTVYKDIGWLQVFHPTEQGDARKYYGITKVGSDIDDQGVNFMPSIAISKSAFAVPVMNEAPRAQEKDINVLLQTQQTDSNTINKKAQDVVGSLL</sequence>
<dbReference type="RefSeq" id="WP_007573468.1">
    <property type="nucleotide sequence ID" value="NZ_BPTS01000001.1"/>
</dbReference>
<dbReference type="HOGENOM" id="CLU_1650591_0_0_10"/>
<dbReference type="OrthoDB" id="932272at2"/>
<evidence type="ECO:0000313" key="1">
    <source>
        <dbReference type="EMBL" id="EGN56381.1"/>
    </source>
</evidence>
<protein>
    <submittedName>
        <fullName evidence="1">Uncharacterized protein</fullName>
    </submittedName>
</protein>
<dbReference type="AlphaFoldDB" id="F8N7F4"/>
<organism evidence="1 2">
    <name type="scientific">Hallella multisaccharivorax DSM 17128</name>
    <dbReference type="NCBI Taxonomy" id="688246"/>
    <lineage>
        <taxon>Bacteria</taxon>
        <taxon>Pseudomonadati</taxon>
        <taxon>Bacteroidota</taxon>
        <taxon>Bacteroidia</taxon>
        <taxon>Bacteroidales</taxon>
        <taxon>Prevotellaceae</taxon>
        <taxon>Hallella</taxon>
    </lineage>
</organism>
<name>F8N7F4_9BACT</name>
<dbReference type="Proteomes" id="UP000002772">
    <property type="component" value="Unassembled WGS sequence"/>
</dbReference>